<accession>A0AAE9ZL14</accession>
<organism evidence="2 3">
    <name type="scientific">Hyphococcus flavus</name>
    <dbReference type="NCBI Taxonomy" id="1866326"/>
    <lineage>
        <taxon>Bacteria</taxon>
        <taxon>Pseudomonadati</taxon>
        <taxon>Pseudomonadota</taxon>
        <taxon>Alphaproteobacteria</taxon>
        <taxon>Parvularculales</taxon>
        <taxon>Parvularculaceae</taxon>
        <taxon>Hyphococcus</taxon>
    </lineage>
</organism>
<name>A0AAE9ZL14_9PROT</name>
<protein>
    <recommendedName>
        <fullName evidence="4">Secreted protein</fullName>
    </recommendedName>
</protein>
<evidence type="ECO:0000313" key="2">
    <source>
        <dbReference type="EMBL" id="WDI33096.1"/>
    </source>
</evidence>
<gene>
    <name evidence="2" type="ORF">PUV54_07790</name>
</gene>
<reference evidence="2" key="1">
    <citation type="submission" date="2023-02" db="EMBL/GenBank/DDBJ databases">
        <title>Genome sequence of Hyphococcus flavus.</title>
        <authorList>
            <person name="Rong J.-C."/>
            <person name="Zhao Q."/>
            <person name="Yi M."/>
            <person name="Wu J.-Y."/>
        </authorList>
    </citation>
    <scope>NUCLEOTIDE SEQUENCE</scope>
    <source>
        <strain evidence="2">MCCC 1K03223</strain>
    </source>
</reference>
<dbReference type="Proteomes" id="UP001214043">
    <property type="component" value="Chromosome"/>
</dbReference>
<sequence>MRTLIFTVFGMALAPVCFAQPQIEIPRERPLVDAPLIDEGLLTPRCRPVEPEEPVCPGDDAEEYVVVVNRLACSGDCDLGRTEIRFQNASRSDARGAVGPRFTRAATSSILKGYRFSEDGFYFEVLFDDESYVMLQPITVTPDMLNRPQLRAVAVSFPSGKEATISWDFTVYPVWP</sequence>
<evidence type="ECO:0000313" key="3">
    <source>
        <dbReference type="Proteomes" id="UP001214043"/>
    </source>
</evidence>
<proteinExistence type="predicted"/>
<keyword evidence="1" id="KW-0732">Signal</keyword>
<keyword evidence="3" id="KW-1185">Reference proteome</keyword>
<dbReference type="RefSeq" id="WP_274495058.1">
    <property type="nucleotide sequence ID" value="NZ_CP118166.1"/>
</dbReference>
<evidence type="ECO:0000256" key="1">
    <source>
        <dbReference type="SAM" id="SignalP"/>
    </source>
</evidence>
<feature type="chain" id="PRO_5042021368" description="Secreted protein" evidence="1">
    <location>
        <begin position="20"/>
        <end position="176"/>
    </location>
</feature>
<dbReference type="KEGG" id="hfl:PUV54_07790"/>
<evidence type="ECO:0008006" key="4">
    <source>
        <dbReference type="Google" id="ProtNLM"/>
    </source>
</evidence>
<feature type="signal peptide" evidence="1">
    <location>
        <begin position="1"/>
        <end position="19"/>
    </location>
</feature>
<dbReference type="AlphaFoldDB" id="A0AAE9ZL14"/>
<dbReference type="EMBL" id="CP118166">
    <property type="protein sequence ID" value="WDI33096.1"/>
    <property type="molecule type" value="Genomic_DNA"/>
</dbReference>